<dbReference type="PRINTS" id="PR00111">
    <property type="entry name" value="ABHYDROLASE"/>
</dbReference>
<dbReference type="InterPro" id="IPR029058">
    <property type="entry name" value="AB_hydrolase_fold"/>
</dbReference>
<accession>A0A938XWS3</accession>
<sequence length="254" mass="28662">MSILSVKEEFIDVGGSKVHLYRSGNGEPLLWLHGANGPQWGACMDTLASSYEVIVPDHPGFGQSELPGWMDKIDDIAFHYRDLLDKLGIERAYICGSSLGGWIGLQFALTHAHRVKKLVVSNAAGINIPGKDSLNTFHLPIQQVVEKCYYDKSLVPKLPSIEQLPVEVFKNRAMFARLTWEQGYDAKLLHRLQGLRVPTLIVWGRNDELIPVEHGGKLQQAIPDSRLLIIEQCGHLPYMEKTKEFTEMLFNFLR</sequence>
<evidence type="ECO:0000313" key="2">
    <source>
        <dbReference type="EMBL" id="MBM7589115.1"/>
    </source>
</evidence>
<protein>
    <submittedName>
        <fullName evidence="2">Pimeloyl-ACP methyl ester carboxylesterase</fullName>
    </submittedName>
</protein>
<gene>
    <name evidence="2" type="ORF">JOD01_000713</name>
</gene>
<dbReference type="SUPFAM" id="SSF53474">
    <property type="entry name" value="alpha/beta-Hydrolases"/>
    <property type="match status" value="1"/>
</dbReference>
<dbReference type="AlphaFoldDB" id="A0A938XWS3"/>
<keyword evidence="3" id="KW-1185">Reference proteome</keyword>
<dbReference type="PANTHER" id="PTHR43798:SF33">
    <property type="entry name" value="HYDROLASE, PUTATIVE (AFU_ORTHOLOGUE AFUA_2G14860)-RELATED"/>
    <property type="match status" value="1"/>
</dbReference>
<dbReference type="Proteomes" id="UP000717624">
    <property type="component" value="Unassembled WGS sequence"/>
</dbReference>
<dbReference type="EMBL" id="JAFBEB010000002">
    <property type="protein sequence ID" value="MBM7589115.1"/>
    <property type="molecule type" value="Genomic_DNA"/>
</dbReference>
<dbReference type="Pfam" id="PF12697">
    <property type="entry name" value="Abhydrolase_6"/>
    <property type="match status" value="1"/>
</dbReference>
<dbReference type="GO" id="GO:0016020">
    <property type="term" value="C:membrane"/>
    <property type="evidence" value="ECO:0007669"/>
    <property type="project" value="TreeGrafter"/>
</dbReference>
<evidence type="ECO:0000259" key="1">
    <source>
        <dbReference type="Pfam" id="PF12697"/>
    </source>
</evidence>
<dbReference type="RefSeq" id="WP_204516855.1">
    <property type="nucleotide sequence ID" value="NZ_BAABIN010000015.1"/>
</dbReference>
<evidence type="ECO:0000313" key="3">
    <source>
        <dbReference type="Proteomes" id="UP000717624"/>
    </source>
</evidence>
<dbReference type="Gene3D" id="3.40.50.1820">
    <property type="entry name" value="alpha/beta hydrolase"/>
    <property type="match status" value="1"/>
</dbReference>
<reference evidence="2" key="1">
    <citation type="submission" date="2021-01" db="EMBL/GenBank/DDBJ databases">
        <title>Genomic Encyclopedia of Type Strains, Phase IV (KMG-IV): sequencing the most valuable type-strain genomes for metagenomic binning, comparative biology and taxonomic classification.</title>
        <authorList>
            <person name="Goeker M."/>
        </authorList>
    </citation>
    <scope>NUCLEOTIDE SEQUENCE</scope>
    <source>
        <strain evidence="2">DSM 25523</strain>
    </source>
</reference>
<comment type="caution">
    <text evidence="2">The sequence shown here is derived from an EMBL/GenBank/DDBJ whole genome shotgun (WGS) entry which is preliminary data.</text>
</comment>
<proteinExistence type="predicted"/>
<name>A0A938XWS3_9BACL</name>
<organism evidence="2 3">
    <name type="scientific">Brevibacillus fulvus</name>
    <dbReference type="NCBI Taxonomy" id="1125967"/>
    <lineage>
        <taxon>Bacteria</taxon>
        <taxon>Bacillati</taxon>
        <taxon>Bacillota</taxon>
        <taxon>Bacilli</taxon>
        <taxon>Bacillales</taxon>
        <taxon>Paenibacillaceae</taxon>
        <taxon>Brevibacillus</taxon>
    </lineage>
</organism>
<dbReference type="InterPro" id="IPR000073">
    <property type="entry name" value="AB_hydrolase_1"/>
</dbReference>
<feature type="domain" description="AB hydrolase-1" evidence="1">
    <location>
        <begin position="29"/>
        <end position="245"/>
    </location>
</feature>
<dbReference type="PANTHER" id="PTHR43798">
    <property type="entry name" value="MONOACYLGLYCEROL LIPASE"/>
    <property type="match status" value="1"/>
</dbReference>
<dbReference type="InterPro" id="IPR050266">
    <property type="entry name" value="AB_hydrolase_sf"/>
</dbReference>